<gene>
    <name evidence="1" type="ORF">SDC9_201097</name>
</gene>
<accession>A0A645J1W0</accession>
<organism evidence="1">
    <name type="scientific">bioreactor metagenome</name>
    <dbReference type="NCBI Taxonomy" id="1076179"/>
    <lineage>
        <taxon>unclassified sequences</taxon>
        <taxon>metagenomes</taxon>
        <taxon>ecological metagenomes</taxon>
    </lineage>
</organism>
<sequence length="177" mass="20284">MNGFTQKAWRFNVFRWVEDAGASYGGGTPHDCAATPFLLLPKFTSKQVSGIQSSLLNNAITAFYDKKNGQATYFEYILSHLKGAKSFEENFGLLRMRLAFTRSYSERYLCEKPEMIEDLTARTLKIAQDCRELKSEEAIAAAFAQHYELFANWQKEMETLRLQALRDKVFSDSFGDE</sequence>
<proteinExistence type="predicted"/>
<name>A0A645J1W0_9ZZZZ</name>
<comment type="caution">
    <text evidence="1">The sequence shown here is derived from an EMBL/GenBank/DDBJ whole genome shotgun (WGS) entry which is preliminary data.</text>
</comment>
<dbReference type="AlphaFoldDB" id="A0A645J1W0"/>
<dbReference type="EMBL" id="VSSQ01120550">
    <property type="protein sequence ID" value="MPN53433.1"/>
    <property type="molecule type" value="Genomic_DNA"/>
</dbReference>
<protein>
    <submittedName>
        <fullName evidence="1">Uncharacterized protein</fullName>
    </submittedName>
</protein>
<reference evidence="1" key="1">
    <citation type="submission" date="2019-08" db="EMBL/GenBank/DDBJ databases">
        <authorList>
            <person name="Kucharzyk K."/>
            <person name="Murdoch R.W."/>
            <person name="Higgins S."/>
            <person name="Loffler F."/>
        </authorList>
    </citation>
    <scope>NUCLEOTIDE SEQUENCE</scope>
</reference>
<evidence type="ECO:0000313" key="1">
    <source>
        <dbReference type="EMBL" id="MPN53433.1"/>
    </source>
</evidence>